<dbReference type="Pfam" id="PF13589">
    <property type="entry name" value="HATPase_c_3"/>
    <property type="match status" value="1"/>
</dbReference>
<feature type="region of interest" description="Disordered" evidence="7">
    <location>
        <begin position="1559"/>
        <end position="1592"/>
    </location>
</feature>
<dbReference type="InterPro" id="IPR014721">
    <property type="entry name" value="Ribsml_uS5_D2-typ_fold_subgr"/>
</dbReference>
<evidence type="ECO:0000256" key="5">
    <source>
        <dbReference type="ARBA" id="ARBA00023242"/>
    </source>
</evidence>
<dbReference type="SUPFAM" id="SSF55874">
    <property type="entry name" value="ATPase domain of HSP90 chaperone/DNA topoisomerase II/histidine kinase"/>
    <property type="match status" value="1"/>
</dbReference>
<protein>
    <recommendedName>
        <fullName evidence="8">DNA mismatch repair protein S5 domain-containing protein</fullName>
    </recommendedName>
</protein>
<keyword evidence="3" id="KW-0227">DNA damage</keyword>
<keyword evidence="4" id="KW-0234">DNA repair</keyword>
<feature type="compositionally biased region" description="Polar residues" evidence="7">
    <location>
        <begin position="1648"/>
        <end position="1661"/>
    </location>
</feature>
<dbReference type="PANTHER" id="PTHR10073">
    <property type="entry name" value="DNA MISMATCH REPAIR PROTEIN MLH, PMS, MUTL"/>
    <property type="match status" value="1"/>
</dbReference>
<dbReference type="OrthoDB" id="10263226at2759"/>
<evidence type="ECO:0000313" key="10">
    <source>
        <dbReference type="Proteomes" id="UP000310189"/>
    </source>
</evidence>
<reference evidence="9 10" key="1">
    <citation type="submission" date="2019-03" db="EMBL/GenBank/DDBJ databases">
        <title>Sequencing 23 genomes of Wallemia ichthyophaga.</title>
        <authorList>
            <person name="Gostincar C."/>
        </authorList>
    </citation>
    <scope>NUCLEOTIDE SEQUENCE [LARGE SCALE GENOMIC DNA]</scope>
    <source>
        <strain evidence="9 10">EXF-5753</strain>
    </source>
</reference>
<evidence type="ECO:0000256" key="6">
    <source>
        <dbReference type="SAM" id="Coils"/>
    </source>
</evidence>
<dbReference type="NCBIfam" id="TIGR00585">
    <property type="entry name" value="mutl"/>
    <property type="match status" value="1"/>
</dbReference>
<feature type="region of interest" description="Disordered" evidence="7">
    <location>
        <begin position="548"/>
        <end position="579"/>
    </location>
</feature>
<dbReference type="Pfam" id="PF12816">
    <property type="entry name" value="TPR_Vps8"/>
    <property type="match status" value="1"/>
</dbReference>
<dbReference type="GO" id="GO:0006298">
    <property type="term" value="P:mismatch repair"/>
    <property type="evidence" value="ECO:0007669"/>
    <property type="project" value="InterPro"/>
</dbReference>
<gene>
    <name evidence="9" type="ORF">E3P99_02348</name>
</gene>
<dbReference type="InterPro" id="IPR038973">
    <property type="entry name" value="MutL/Mlh/Pms-like"/>
</dbReference>
<dbReference type="InterPro" id="IPR032189">
    <property type="entry name" value="Mlh1_C"/>
</dbReference>
<evidence type="ECO:0000256" key="3">
    <source>
        <dbReference type="ARBA" id="ARBA00022763"/>
    </source>
</evidence>
<proteinExistence type="inferred from homology"/>
<dbReference type="GO" id="GO:0030983">
    <property type="term" value="F:mismatched DNA binding"/>
    <property type="evidence" value="ECO:0007669"/>
    <property type="project" value="InterPro"/>
</dbReference>
<evidence type="ECO:0000256" key="1">
    <source>
        <dbReference type="ARBA" id="ARBA00004123"/>
    </source>
</evidence>
<feature type="coiled-coil region" evidence="6">
    <location>
        <begin position="1085"/>
        <end position="1115"/>
    </location>
</feature>
<dbReference type="EMBL" id="SPNW01000033">
    <property type="protein sequence ID" value="TIA88817.1"/>
    <property type="molecule type" value="Genomic_DNA"/>
</dbReference>
<evidence type="ECO:0000256" key="2">
    <source>
        <dbReference type="ARBA" id="ARBA00006082"/>
    </source>
</evidence>
<dbReference type="InterPro" id="IPR020568">
    <property type="entry name" value="Ribosomal_Su5_D2-typ_SF"/>
</dbReference>
<dbReference type="FunFam" id="3.30.230.10:FF:000014">
    <property type="entry name" value="DNA mismatch repair protein Mlh1"/>
    <property type="match status" value="1"/>
</dbReference>
<name>A0A4T0FJW2_9BASI</name>
<dbReference type="PANTHER" id="PTHR10073:SF12">
    <property type="entry name" value="DNA MISMATCH REPAIR PROTEIN MLH1"/>
    <property type="match status" value="1"/>
</dbReference>
<feature type="region of interest" description="Disordered" evidence="7">
    <location>
        <begin position="1611"/>
        <end position="1668"/>
    </location>
</feature>
<dbReference type="SUPFAM" id="SSF54211">
    <property type="entry name" value="Ribosomal protein S5 domain 2-like"/>
    <property type="match status" value="1"/>
</dbReference>
<dbReference type="Gene3D" id="3.30.230.10">
    <property type="match status" value="1"/>
</dbReference>
<feature type="compositionally biased region" description="Acidic residues" evidence="7">
    <location>
        <begin position="1576"/>
        <end position="1592"/>
    </location>
</feature>
<dbReference type="CDD" id="cd16926">
    <property type="entry name" value="HATPase_MutL-MLH-PMS-like"/>
    <property type="match status" value="1"/>
</dbReference>
<dbReference type="SMART" id="SM01340">
    <property type="entry name" value="DNA_mis_repair"/>
    <property type="match status" value="1"/>
</dbReference>
<dbReference type="Pfam" id="PF01119">
    <property type="entry name" value="DNA_mis_repair"/>
    <property type="match status" value="1"/>
</dbReference>
<feature type="domain" description="DNA mismatch repair protein S5" evidence="8">
    <location>
        <begin position="1381"/>
        <end position="1500"/>
    </location>
</feature>
<evidence type="ECO:0000256" key="4">
    <source>
        <dbReference type="ARBA" id="ARBA00023204"/>
    </source>
</evidence>
<comment type="similarity">
    <text evidence="2">Belongs to the DNA mismatch repair MutL/HexB family.</text>
</comment>
<dbReference type="GO" id="GO:0061982">
    <property type="term" value="P:meiosis I cell cycle process"/>
    <property type="evidence" value="ECO:0007669"/>
    <property type="project" value="UniProtKB-ARBA"/>
</dbReference>
<evidence type="ECO:0000256" key="7">
    <source>
        <dbReference type="SAM" id="MobiDB-lite"/>
    </source>
</evidence>
<feature type="compositionally biased region" description="Low complexity" evidence="7">
    <location>
        <begin position="1611"/>
        <end position="1628"/>
    </location>
</feature>
<accession>A0A4T0FJW2</accession>
<dbReference type="Proteomes" id="UP000310189">
    <property type="component" value="Unassembled WGS sequence"/>
</dbReference>
<keyword evidence="10" id="KW-1185">Reference proteome</keyword>
<dbReference type="GO" id="GO:0140664">
    <property type="term" value="F:ATP-dependent DNA damage sensor activity"/>
    <property type="evidence" value="ECO:0007669"/>
    <property type="project" value="InterPro"/>
</dbReference>
<organism evidence="9 10">
    <name type="scientific">Wallemia hederae</name>
    <dbReference type="NCBI Taxonomy" id="1540922"/>
    <lineage>
        <taxon>Eukaryota</taxon>
        <taxon>Fungi</taxon>
        <taxon>Dikarya</taxon>
        <taxon>Basidiomycota</taxon>
        <taxon>Wallemiomycotina</taxon>
        <taxon>Wallemiomycetes</taxon>
        <taxon>Wallemiales</taxon>
        <taxon>Wallemiaceae</taxon>
        <taxon>Wallemia</taxon>
    </lineage>
</organism>
<dbReference type="GO" id="GO:0005524">
    <property type="term" value="F:ATP binding"/>
    <property type="evidence" value="ECO:0007669"/>
    <property type="project" value="InterPro"/>
</dbReference>
<dbReference type="InterPro" id="IPR013507">
    <property type="entry name" value="DNA_mismatch_S5_2-like"/>
</dbReference>
<feature type="compositionally biased region" description="Low complexity" evidence="7">
    <location>
        <begin position="1562"/>
        <end position="1575"/>
    </location>
</feature>
<dbReference type="InterPro" id="IPR014762">
    <property type="entry name" value="DNA_mismatch_repair_CS"/>
</dbReference>
<dbReference type="GO" id="GO:0016887">
    <property type="term" value="F:ATP hydrolysis activity"/>
    <property type="evidence" value="ECO:0007669"/>
    <property type="project" value="InterPro"/>
</dbReference>
<dbReference type="GO" id="GO:0032389">
    <property type="term" value="C:MutLalpha complex"/>
    <property type="evidence" value="ECO:0007669"/>
    <property type="project" value="TreeGrafter"/>
</dbReference>
<dbReference type="PROSITE" id="PS00058">
    <property type="entry name" value="DNA_MISMATCH_REPAIR_1"/>
    <property type="match status" value="1"/>
</dbReference>
<keyword evidence="5" id="KW-0539">Nucleus</keyword>
<dbReference type="Gene3D" id="3.30.565.10">
    <property type="entry name" value="Histidine kinase-like ATPase, C-terminal domain"/>
    <property type="match status" value="1"/>
</dbReference>
<dbReference type="Pfam" id="PF16413">
    <property type="entry name" value="Mlh1_C"/>
    <property type="match status" value="1"/>
</dbReference>
<comment type="subcellular location">
    <subcellularLocation>
        <location evidence="1">Nucleus</location>
    </subcellularLocation>
</comment>
<dbReference type="InterPro" id="IPR025941">
    <property type="entry name" value="Vps8_central_dom"/>
</dbReference>
<evidence type="ECO:0000313" key="9">
    <source>
        <dbReference type="EMBL" id="TIA88817.1"/>
    </source>
</evidence>
<dbReference type="InterPro" id="IPR036890">
    <property type="entry name" value="HATPase_C_sf"/>
</dbReference>
<sequence length="1925" mass="216186">MRRDALHVTDTQFSTVSQLQLSASPSCVDIYKERLLVGYDSGLLEIYSTANYKLLNAIKQCAPKSIVQGTDEGHLPNVAITKAYMVNSHSLISADISNKVFYTSFRGIQQLKWLDGLDKLRLYGNYTNQTPSHKSVILHVLSFNKHVSILTPSKLIIISLSPAPSTVHRILNMSYSPNTHGNLAYSHNTLIYNWSNTLYRVDFKPDEITSTHHAFNLHITSCHWIGSVILLRSPTHLHLVHPDTFDVIESHSFSMPTESFQVVGKSCYFTSDSKLQKATLLNYKSRLNDLILENRPIEALQLALHFYNGQVGHQLTTQLPDASSQRQQLIIPYIETLLRSSTRYLELTIRSQSTEALNYIAKLLIDASIILDTFDTLFQDSFDIYQSARQDEVFLLQLEPYVRKGSVGSVPPHISQLLLRLYDPQSQAERYEELVLRLNPVELDINGVIKATRYHKLWRAYIYVHITALGDFVTPFLCLLNVIREAGHENGEISEVSTLYEYVGHTLSDLVYPTQKALLDLDEDASERGISTRAKTDLYTLIFSARLHPDDPQSPQSRSNSQPSTPSLSLSQSTPRLSHSPSLATSYPYVHQLLSINPRLFFAVLNTGFEDAYFNVEHTLPLSRQTIVNILLEMVYTQDLHYDTITQIEVFVSSNISKYPQFILLPSSTILRLLMGLSEEHVRVDAEGKTDVNNTGVSHLERELAVQSLLTTFTPTTLTKIQNEMCQTFEKAKFYKILKSIYRSRAKFTDFVRVVLEDQGEDSLFRDLHEAFKACSRGEQGDGDTGALFEVFEPYVDDIVALSPDAFVDVVEKYARDPNAQHATMVSWMSKSMSKSVYLRTVLNTRGDETTDELKMEYVTLLAQSQHYTLSHSNGADSSDIDTNTSDDICAVIDKYTFDTRSLHALFDEYQIIDAQMHLLDKEGKPDEAFGCLRATSFRDHHARLQIEAVEKGTALAIKHTNKAESSDDSTRMWLTVLTTAIHVIQWHSLSNDVLETTLNGLLMHTMHPDDIKYSSLLRDILNHFHHTPTPSPPHHQFRTVLFMFMESIRCRLEIFTVGARIMDTECARQVDAYGKQSRRGWRAATQYRKELHKLKEYVEKSEELQLLADELDEKGVEWRGMFEVPEITARSIKVYQKDASGTELSFSVSTLLTPHSSLLFPSPPSSLSMDSSRIRRLDESVVNRIAAGEIIHRPANALKELMENSLDAGSTNIKVTVKEGGLKLLQIQDNGRGIDKEDLPILCQRFTTSKIKEYDDLQSVSTFGFRGEALASISHVAHLSVLTKRDGDKAGWRYSDGEQVEEPAPAAGNRGTTITVQDLFFNVPMRRRALKSANEEYARIVDVVTRYAVHYPTVSFVCKKANANVPDVSTLSKSSTQMNIKALFGPQVAKELLLLECSNEALDYKCTGYATSTNYASKRTTMLVFINHRLVDCPSLKRNIENAYSALLPKGSHPFVYLSLEIPAQNIDVNVHPTKSQVHFINEDDIIETIAEALGTKLAASNTSKSYDVQTYLPKPKPVATISNPSFLSSIAKPPPKSQIRTDGMTRTLDSFIPVTQIPRQTQTQSQSQSQPAEVEAEAEAEGVEEDADSDVEIVGASTSFTPITQKTAFASTSASASASKSVHSSAPRPSMSSTPLKRRAEGGDATQATPLLQSSQSMRTPVEKVRGNKVNLTSVQHLRRRVLDEHNDDAGHIVRNNAFVGFVDMARHLALVQHNTELLMLDYDKFAWVFCYSTVFLITPNRFELFYQIALNQFGNMAKFELDPPPNVRQLVAIALKTEEDGIVECGGSYEEVLDKIVDLLTSRAGMLDEYFGITISEQGNLTRLPLLLKDYTPNIDALPSLLMNMGPLVNWNDELECFDGILKQIAAFYIPSGTDDEASRWQIQHVLFQSIAKNLTPSHALAQNAVTQVTSLPALYRIFERC</sequence>
<keyword evidence="6" id="KW-0175">Coiled coil</keyword>
<comment type="caution">
    <text evidence="9">The sequence shown here is derived from an EMBL/GenBank/DDBJ whole genome shotgun (WGS) entry which is preliminary data.</text>
</comment>
<dbReference type="FunFam" id="3.30.565.10:FF:000109">
    <property type="entry name" value="Related to MLH1-DNA mismatch repair protein"/>
    <property type="match status" value="1"/>
</dbReference>
<feature type="compositionally biased region" description="Low complexity" evidence="7">
    <location>
        <begin position="553"/>
        <end position="578"/>
    </location>
</feature>
<evidence type="ECO:0000259" key="8">
    <source>
        <dbReference type="SMART" id="SM01340"/>
    </source>
</evidence>
<dbReference type="InterPro" id="IPR002099">
    <property type="entry name" value="MutL/Mlh/PMS"/>
</dbReference>